<keyword evidence="18" id="KW-1185">Reference proteome</keyword>
<dbReference type="Proteomes" id="UP001392437">
    <property type="component" value="Unassembled WGS sequence"/>
</dbReference>
<dbReference type="InterPro" id="IPR008333">
    <property type="entry name" value="Cbr1-like_FAD-bd_dom"/>
</dbReference>
<dbReference type="Pfam" id="PF00042">
    <property type="entry name" value="Globin"/>
    <property type="match status" value="1"/>
</dbReference>
<dbReference type="PROSITE" id="PS51384">
    <property type="entry name" value="FAD_FR"/>
    <property type="match status" value="1"/>
</dbReference>
<evidence type="ECO:0000259" key="16">
    <source>
        <dbReference type="PROSITE" id="PS51384"/>
    </source>
</evidence>
<comment type="caution">
    <text evidence="17">The sequence shown here is derived from an EMBL/GenBank/DDBJ whole genome shotgun (WGS) entry which is preliminary data.</text>
</comment>
<dbReference type="SUPFAM" id="SSF46458">
    <property type="entry name" value="Globin-like"/>
    <property type="match status" value="1"/>
</dbReference>
<comment type="cofactor">
    <cofactor evidence="1">
        <name>heme b</name>
        <dbReference type="ChEBI" id="CHEBI:60344"/>
    </cofactor>
</comment>
<dbReference type="PANTHER" id="PTHR43396:SF3">
    <property type="entry name" value="FLAVOHEMOPROTEIN"/>
    <property type="match status" value="1"/>
</dbReference>
<dbReference type="EC" id="1.14.12.17" evidence="4"/>
<evidence type="ECO:0000313" key="17">
    <source>
        <dbReference type="EMBL" id="KAK8105948.1"/>
    </source>
</evidence>
<evidence type="ECO:0000259" key="15">
    <source>
        <dbReference type="PROSITE" id="PS01033"/>
    </source>
</evidence>
<keyword evidence="5" id="KW-0216">Detoxification</keyword>
<feature type="domain" description="Globin" evidence="15">
    <location>
        <begin position="2"/>
        <end position="139"/>
    </location>
</feature>
<dbReference type="GO" id="GO:0020037">
    <property type="term" value="F:heme binding"/>
    <property type="evidence" value="ECO:0007669"/>
    <property type="project" value="InterPro"/>
</dbReference>
<evidence type="ECO:0000256" key="9">
    <source>
        <dbReference type="ARBA" id="ARBA00022827"/>
    </source>
</evidence>
<evidence type="ECO:0000256" key="13">
    <source>
        <dbReference type="ARBA" id="ARBA00048649"/>
    </source>
</evidence>
<keyword evidence="17" id="KW-0560">Oxidoreductase</keyword>
<dbReference type="EMBL" id="JAQQWP010000008">
    <property type="protein sequence ID" value="KAK8105948.1"/>
    <property type="molecule type" value="Genomic_DNA"/>
</dbReference>
<dbReference type="InterPro" id="IPR017927">
    <property type="entry name" value="FAD-bd_FR_type"/>
</dbReference>
<dbReference type="GO" id="GO:0019825">
    <property type="term" value="F:oxygen binding"/>
    <property type="evidence" value="ECO:0007669"/>
    <property type="project" value="InterPro"/>
</dbReference>
<evidence type="ECO:0000256" key="14">
    <source>
        <dbReference type="ARBA" id="ARBA00049433"/>
    </source>
</evidence>
<dbReference type="PROSITE" id="PS01033">
    <property type="entry name" value="GLOBIN"/>
    <property type="match status" value="1"/>
</dbReference>
<evidence type="ECO:0000256" key="2">
    <source>
        <dbReference type="ARBA" id="ARBA00001974"/>
    </source>
</evidence>
<dbReference type="InterPro" id="IPR017938">
    <property type="entry name" value="Riboflavin_synthase-like_b-brl"/>
</dbReference>
<evidence type="ECO:0000256" key="6">
    <source>
        <dbReference type="ARBA" id="ARBA00022617"/>
    </source>
</evidence>
<evidence type="ECO:0000256" key="4">
    <source>
        <dbReference type="ARBA" id="ARBA00012229"/>
    </source>
</evidence>
<dbReference type="GO" id="GO:0046210">
    <property type="term" value="P:nitric oxide catabolic process"/>
    <property type="evidence" value="ECO:0007669"/>
    <property type="project" value="TreeGrafter"/>
</dbReference>
<dbReference type="AlphaFoldDB" id="A0AAW0QKY9"/>
<dbReference type="GO" id="GO:0071949">
    <property type="term" value="F:FAD binding"/>
    <property type="evidence" value="ECO:0007669"/>
    <property type="project" value="TreeGrafter"/>
</dbReference>
<evidence type="ECO:0000256" key="8">
    <source>
        <dbReference type="ARBA" id="ARBA00022723"/>
    </source>
</evidence>
<comment type="catalytic activity">
    <reaction evidence="13">
        <text>2 nitric oxide + NADH + 2 O2 = 2 nitrate + NAD(+) + H(+)</text>
        <dbReference type="Rhea" id="RHEA:19469"/>
        <dbReference type="ChEBI" id="CHEBI:15378"/>
        <dbReference type="ChEBI" id="CHEBI:15379"/>
        <dbReference type="ChEBI" id="CHEBI:16480"/>
        <dbReference type="ChEBI" id="CHEBI:17632"/>
        <dbReference type="ChEBI" id="CHEBI:57540"/>
        <dbReference type="ChEBI" id="CHEBI:57945"/>
        <dbReference type="EC" id="1.14.12.17"/>
    </reaction>
</comment>
<evidence type="ECO:0000256" key="1">
    <source>
        <dbReference type="ARBA" id="ARBA00001970"/>
    </source>
</evidence>
<gene>
    <name evidence="17" type="ORF">PG999_009307</name>
</gene>
<comment type="catalytic activity">
    <reaction evidence="14">
        <text>2 nitric oxide + NADPH + 2 O2 = 2 nitrate + NADP(+) + H(+)</text>
        <dbReference type="Rhea" id="RHEA:19465"/>
        <dbReference type="ChEBI" id="CHEBI:15378"/>
        <dbReference type="ChEBI" id="CHEBI:15379"/>
        <dbReference type="ChEBI" id="CHEBI:16480"/>
        <dbReference type="ChEBI" id="CHEBI:17632"/>
        <dbReference type="ChEBI" id="CHEBI:57783"/>
        <dbReference type="ChEBI" id="CHEBI:58349"/>
        <dbReference type="EC" id="1.14.12.17"/>
    </reaction>
</comment>
<dbReference type="InterPro" id="IPR009050">
    <property type="entry name" value="Globin-like_sf"/>
</dbReference>
<sequence length="468" mass="52074">MALSYQQAKLVKGTVPILKEHGEHIATVFYKTMLKDHPELNDYFNSVHMRSGMQPRALTSLILSFAANVSHLSELGTKLERVANKHVSLGIQPDQYEIVGKYLMRALAAVLGAAMTEEVRVAWTKAYWIMANMLMSREVQLYKSFGTWTGWRKFYISGKTPESPENDIISFRLKPLDGTPLADFLPGQYVSIRLRVPGSGYLQSRQYSLSDAPRPDSFRITVKRLLARDDACAYCDGESPAGSLNSGLSGHSRGSSFSTAVASTAKGHYFGSGEDHCSRPQGIVSNLLLDQMQVGDVLELTHPVGEFHLNTSPDHGSMPLVLISAGNGVTPLLSMLNTISEKQLERPVSWIQGSQNTIPFEEHVKGLAKKNPKLRTTFFNTGFGVQDLAESSDSDGFGYYLEWLKPEDMYFGNKSTEYYICGPRRFMLDMASYLSTNGVMPSQVRHELHATGFFELEAPMEANRQKET</sequence>
<protein>
    <recommendedName>
        <fullName evidence="4">nitric oxide dioxygenase</fullName>
        <ecNumber evidence="4">1.14.12.17</ecNumber>
    </recommendedName>
</protein>
<reference evidence="17 18" key="1">
    <citation type="submission" date="2023-01" db="EMBL/GenBank/DDBJ databases">
        <title>Analysis of 21 Apiospora genomes using comparative genomics revels a genus with tremendous synthesis potential of carbohydrate active enzymes and secondary metabolites.</title>
        <authorList>
            <person name="Sorensen T."/>
        </authorList>
    </citation>
    <scope>NUCLEOTIDE SEQUENCE [LARGE SCALE GENOMIC DNA]</scope>
    <source>
        <strain evidence="17 18">CBS 117206</strain>
    </source>
</reference>
<accession>A0AAW0QKY9</accession>
<name>A0AAW0QKY9_9PEZI</name>
<evidence type="ECO:0000256" key="3">
    <source>
        <dbReference type="ARBA" id="ARBA00006401"/>
    </source>
</evidence>
<dbReference type="Pfam" id="PF00970">
    <property type="entry name" value="FAD_binding_6"/>
    <property type="match status" value="1"/>
</dbReference>
<dbReference type="FunFam" id="1.10.490.10:FF:000003">
    <property type="entry name" value="Flavohemoprotein"/>
    <property type="match status" value="1"/>
</dbReference>
<dbReference type="InterPro" id="IPR000971">
    <property type="entry name" value="Globin"/>
</dbReference>
<evidence type="ECO:0000256" key="7">
    <source>
        <dbReference type="ARBA" id="ARBA00022630"/>
    </source>
</evidence>
<keyword evidence="6" id="KW-0349">Heme</keyword>
<dbReference type="Gene3D" id="2.40.30.10">
    <property type="entry name" value="Translation factors"/>
    <property type="match status" value="1"/>
</dbReference>
<dbReference type="CDD" id="cd08922">
    <property type="entry name" value="FHb-globin"/>
    <property type="match status" value="1"/>
</dbReference>
<proteinExistence type="inferred from homology"/>
<dbReference type="PANTHER" id="PTHR43396">
    <property type="entry name" value="FLAVOHEMOPROTEIN"/>
    <property type="match status" value="1"/>
</dbReference>
<dbReference type="GO" id="GO:0009636">
    <property type="term" value="P:response to toxic substance"/>
    <property type="evidence" value="ECO:0007669"/>
    <property type="project" value="UniProtKB-KW"/>
</dbReference>
<dbReference type="Gene3D" id="3.40.50.80">
    <property type="entry name" value="Nucleotide-binding domain of ferredoxin-NADP reductase (FNR) module"/>
    <property type="match status" value="1"/>
</dbReference>
<keyword evidence="7" id="KW-0285">Flavoprotein</keyword>
<evidence type="ECO:0000256" key="10">
    <source>
        <dbReference type="ARBA" id="ARBA00022857"/>
    </source>
</evidence>
<organism evidence="17 18">
    <name type="scientific">Apiospora kogelbergensis</name>
    <dbReference type="NCBI Taxonomy" id="1337665"/>
    <lineage>
        <taxon>Eukaryota</taxon>
        <taxon>Fungi</taxon>
        <taxon>Dikarya</taxon>
        <taxon>Ascomycota</taxon>
        <taxon>Pezizomycotina</taxon>
        <taxon>Sordariomycetes</taxon>
        <taxon>Xylariomycetidae</taxon>
        <taxon>Amphisphaeriales</taxon>
        <taxon>Apiosporaceae</taxon>
        <taxon>Apiospora</taxon>
    </lineage>
</organism>
<evidence type="ECO:0000256" key="11">
    <source>
        <dbReference type="ARBA" id="ARBA00023004"/>
    </source>
</evidence>
<dbReference type="SUPFAM" id="SSF63380">
    <property type="entry name" value="Riboflavin synthase domain-like"/>
    <property type="match status" value="1"/>
</dbReference>
<dbReference type="GO" id="GO:0046872">
    <property type="term" value="F:metal ion binding"/>
    <property type="evidence" value="ECO:0007669"/>
    <property type="project" value="UniProtKB-KW"/>
</dbReference>
<dbReference type="InterPro" id="IPR001433">
    <property type="entry name" value="OxRdtase_FAD/NAD-bd"/>
</dbReference>
<dbReference type="GO" id="GO:0008941">
    <property type="term" value="F:nitric oxide dioxygenase NAD(P)H activity"/>
    <property type="evidence" value="ECO:0007669"/>
    <property type="project" value="UniProtKB-EC"/>
</dbReference>
<comment type="similarity">
    <text evidence="3">In the C-terminal section; belongs to the flavoprotein pyridine nucleotide cytochrome reductase family.</text>
</comment>
<feature type="domain" description="FAD-binding FR-type" evidence="16">
    <location>
        <begin position="149"/>
        <end position="310"/>
    </location>
</feature>
<evidence type="ECO:0000256" key="12">
    <source>
        <dbReference type="ARBA" id="ARBA00023027"/>
    </source>
</evidence>
<keyword evidence="10" id="KW-0521">NADP</keyword>
<dbReference type="GO" id="GO:0071500">
    <property type="term" value="P:cellular response to nitrosative stress"/>
    <property type="evidence" value="ECO:0007669"/>
    <property type="project" value="TreeGrafter"/>
</dbReference>
<keyword evidence="11" id="KW-0408">Iron</keyword>
<evidence type="ECO:0000256" key="5">
    <source>
        <dbReference type="ARBA" id="ARBA00022575"/>
    </source>
</evidence>
<dbReference type="InterPro" id="IPR012292">
    <property type="entry name" value="Globin/Proto"/>
</dbReference>
<dbReference type="InterPro" id="IPR039261">
    <property type="entry name" value="FNR_nucleotide-bd"/>
</dbReference>
<dbReference type="CDD" id="cd06184">
    <property type="entry name" value="flavohem_like_fad_nad_binding"/>
    <property type="match status" value="1"/>
</dbReference>
<dbReference type="SUPFAM" id="SSF52343">
    <property type="entry name" value="Ferredoxin reductase-like, C-terminal NADP-linked domain"/>
    <property type="match status" value="1"/>
</dbReference>
<keyword evidence="9" id="KW-0274">FAD</keyword>
<dbReference type="Pfam" id="PF00175">
    <property type="entry name" value="NAD_binding_1"/>
    <property type="match status" value="1"/>
</dbReference>
<evidence type="ECO:0000313" key="18">
    <source>
        <dbReference type="Proteomes" id="UP001392437"/>
    </source>
</evidence>
<keyword evidence="12" id="KW-0520">NAD</keyword>
<keyword evidence="8" id="KW-0479">Metal-binding</keyword>
<keyword evidence="17" id="KW-0223">Dioxygenase</keyword>
<comment type="cofactor">
    <cofactor evidence="2">
        <name>FAD</name>
        <dbReference type="ChEBI" id="CHEBI:57692"/>
    </cofactor>
</comment>
<dbReference type="Gene3D" id="1.10.490.10">
    <property type="entry name" value="Globins"/>
    <property type="match status" value="1"/>
</dbReference>